<dbReference type="SUPFAM" id="SSF56542">
    <property type="entry name" value="Substrate-binding domain of HMG-CoA reductase"/>
    <property type="match status" value="1"/>
</dbReference>
<dbReference type="GO" id="GO:0015936">
    <property type="term" value="P:coenzyme A metabolic process"/>
    <property type="evidence" value="ECO:0007669"/>
    <property type="project" value="InterPro"/>
</dbReference>
<gene>
    <name evidence="16" type="ORF">BOX15_Mlig025538g1</name>
</gene>
<dbReference type="OrthoDB" id="310654at2759"/>
<name>A0A267GEH7_9PLAT</name>
<dbReference type="InterPro" id="IPR002202">
    <property type="entry name" value="HMG_CoA_Rdtase"/>
</dbReference>
<dbReference type="Proteomes" id="UP000215902">
    <property type="component" value="Unassembled WGS sequence"/>
</dbReference>
<evidence type="ECO:0000256" key="4">
    <source>
        <dbReference type="ARBA" id="ARBA00012999"/>
    </source>
</evidence>
<feature type="region of interest" description="Disordered" evidence="13">
    <location>
        <begin position="451"/>
        <end position="479"/>
    </location>
</feature>
<dbReference type="EMBL" id="NIVC01000374">
    <property type="protein sequence ID" value="PAA84431.1"/>
    <property type="molecule type" value="Genomic_DNA"/>
</dbReference>
<dbReference type="GO" id="GO:0008299">
    <property type="term" value="P:isoprenoid biosynthetic process"/>
    <property type="evidence" value="ECO:0007669"/>
    <property type="project" value="InterPro"/>
</dbReference>
<dbReference type="CDD" id="cd00643">
    <property type="entry name" value="HMG-CoA_reductase_classI"/>
    <property type="match status" value="1"/>
</dbReference>
<dbReference type="PROSITE" id="PS00318">
    <property type="entry name" value="HMG_COA_REDUCTASE_2"/>
    <property type="match status" value="1"/>
</dbReference>
<feature type="transmembrane region" description="Helical" evidence="14">
    <location>
        <begin position="127"/>
        <end position="151"/>
    </location>
</feature>
<keyword evidence="17" id="KW-1185">Reference proteome</keyword>
<evidence type="ECO:0000256" key="11">
    <source>
        <dbReference type="ARBA" id="ARBA00023136"/>
    </source>
</evidence>
<comment type="caution">
    <text evidence="16">The sequence shown here is derived from an EMBL/GenBank/DDBJ whole genome shotgun (WGS) entry which is preliminary data.</text>
</comment>
<dbReference type="Gene3D" id="1.10.3270.10">
    <property type="entry name" value="HMGR, N-terminal domain"/>
    <property type="match status" value="1"/>
</dbReference>
<dbReference type="SUPFAM" id="SSF55035">
    <property type="entry name" value="NAD-binding domain of HMG-CoA reductase"/>
    <property type="match status" value="1"/>
</dbReference>
<evidence type="ECO:0000256" key="7">
    <source>
        <dbReference type="ARBA" id="ARBA00022824"/>
    </source>
</evidence>
<feature type="compositionally biased region" description="Polar residues" evidence="13">
    <location>
        <begin position="451"/>
        <end position="462"/>
    </location>
</feature>
<feature type="transmembrane region" description="Helical" evidence="14">
    <location>
        <begin position="213"/>
        <end position="233"/>
    </location>
</feature>
<evidence type="ECO:0000256" key="12">
    <source>
        <dbReference type="ARBA" id="ARBA00049909"/>
    </source>
</evidence>
<dbReference type="PROSITE" id="PS50065">
    <property type="entry name" value="HMG_COA_REDUCTASE_4"/>
    <property type="match status" value="1"/>
</dbReference>
<dbReference type="PANTHER" id="PTHR10572:SF24">
    <property type="entry name" value="3-HYDROXY-3-METHYLGLUTARYL-COENZYME A REDUCTASE"/>
    <property type="match status" value="1"/>
</dbReference>
<evidence type="ECO:0000256" key="2">
    <source>
        <dbReference type="ARBA" id="ARBA00005084"/>
    </source>
</evidence>
<feature type="transmembrane region" description="Helical" evidence="14">
    <location>
        <begin position="62"/>
        <end position="86"/>
    </location>
</feature>
<evidence type="ECO:0000256" key="3">
    <source>
        <dbReference type="ARBA" id="ARBA00007661"/>
    </source>
</evidence>
<organism evidence="16 17">
    <name type="scientific">Macrostomum lignano</name>
    <dbReference type="NCBI Taxonomy" id="282301"/>
    <lineage>
        <taxon>Eukaryota</taxon>
        <taxon>Metazoa</taxon>
        <taxon>Spiralia</taxon>
        <taxon>Lophotrochozoa</taxon>
        <taxon>Platyhelminthes</taxon>
        <taxon>Rhabditophora</taxon>
        <taxon>Macrostomorpha</taxon>
        <taxon>Macrostomida</taxon>
        <taxon>Macrostomidae</taxon>
        <taxon>Macrostomum</taxon>
    </lineage>
</organism>
<evidence type="ECO:0000256" key="5">
    <source>
        <dbReference type="ARBA" id="ARBA00016920"/>
    </source>
</evidence>
<proteinExistence type="inferred from homology"/>
<dbReference type="PRINTS" id="PR00071">
    <property type="entry name" value="HMGCOARDTASE"/>
</dbReference>
<dbReference type="InterPro" id="IPR009023">
    <property type="entry name" value="HMG_CoA_Rdtase_NAD(P)-bd_sf"/>
</dbReference>
<dbReference type="GO" id="GO:0005789">
    <property type="term" value="C:endoplasmic reticulum membrane"/>
    <property type="evidence" value="ECO:0007669"/>
    <property type="project" value="UniProtKB-SubCell"/>
</dbReference>
<evidence type="ECO:0000256" key="10">
    <source>
        <dbReference type="ARBA" id="ARBA00023002"/>
    </source>
</evidence>
<protein>
    <recommendedName>
        <fullName evidence="5">3-hydroxy-3-methylglutaryl-coenzyme A reductase</fullName>
        <ecNumber evidence="4">1.1.1.34</ecNumber>
    </recommendedName>
</protein>
<keyword evidence="6 14" id="KW-0812">Transmembrane</keyword>
<evidence type="ECO:0000256" key="8">
    <source>
        <dbReference type="ARBA" id="ARBA00022857"/>
    </source>
</evidence>
<keyword evidence="7" id="KW-0256">Endoplasmic reticulum</keyword>
<dbReference type="GO" id="GO:0005778">
    <property type="term" value="C:peroxisomal membrane"/>
    <property type="evidence" value="ECO:0007669"/>
    <property type="project" value="TreeGrafter"/>
</dbReference>
<dbReference type="FunFam" id="3.30.70.420:FF:000001">
    <property type="entry name" value="3-hydroxy-3-methylglutaryl coenzyme A reductase"/>
    <property type="match status" value="1"/>
</dbReference>
<evidence type="ECO:0000256" key="1">
    <source>
        <dbReference type="ARBA" id="ARBA00004477"/>
    </source>
</evidence>
<comment type="pathway">
    <text evidence="2">Metabolic intermediate biosynthesis; (R)-mevalonate biosynthesis; (R)-mevalonate from acetyl-CoA: step 3/3.</text>
</comment>
<dbReference type="GO" id="GO:0016126">
    <property type="term" value="P:sterol biosynthetic process"/>
    <property type="evidence" value="ECO:0007669"/>
    <property type="project" value="TreeGrafter"/>
</dbReference>
<comment type="catalytic activity">
    <reaction evidence="12">
        <text>(R)-mevalonate + 2 NADP(+) + CoA = (3S)-3-hydroxy-3-methylglutaryl-CoA + 2 NADPH + 2 H(+)</text>
        <dbReference type="Rhea" id="RHEA:15989"/>
        <dbReference type="ChEBI" id="CHEBI:15378"/>
        <dbReference type="ChEBI" id="CHEBI:36464"/>
        <dbReference type="ChEBI" id="CHEBI:43074"/>
        <dbReference type="ChEBI" id="CHEBI:57287"/>
        <dbReference type="ChEBI" id="CHEBI:57783"/>
        <dbReference type="ChEBI" id="CHEBI:58349"/>
        <dbReference type="EC" id="1.1.1.34"/>
    </reaction>
    <physiologicalReaction direction="right-to-left" evidence="12">
        <dbReference type="Rhea" id="RHEA:15991"/>
    </physiologicalReaction>
</comment>
<dbReference type="PROSITE" id="PS00066">
    <property type="entry name" value="HMG_COA_REDUCTASE_1"/>
    <property type="match status" value="1"/>
</dbReference>
<dbReference type="Gene3D" id="3.90.770.10">
    <property type="entry name" value="3-hydroxy-3-methylglutaryl-coenzyme A Reductase, Chain A, domain 2"/>
    <property type="match status" value="1"/>
</dbReference>
<evidence type="ECO:0000256" key="6">
    <source>
        <dbReference type="ARBA" id="ARBA00022692"/>
    </source>
</evidence>
<dbReference type="GO" id="GO:0004420">
    <property type="term" value="F:hydroxymethylglutaryl-CoA reductase (NADPH) activity"/>
    <property type="evidence" value="ECO:0007669"/>
    <property type="project" value="UniProtKB-EC"/>
</dbReference>
<feature type="compositionally biased region" description="Low complexity" evidence="13">
    <location>
        <begin position="463"/>
        <end position="479"/>
    </location>
</feature>
<dbReference type="PANTHER" id="PTHR10572">
    <property type="entry name" value="3-HYDROXY-3-METHYLGLUTARYL-COENZYME A REDUCTASE"/>
    <property type="match status" value="1"/>
</dbReference>
<dbReference type="InterPro" id="IPR023076">
    <property type="entry name" value="HMG_CoA_Rdtase_CS"/>
</dbReference>
<dbReference type="PROSITE" id="PS50156">
    <property type="entry name" value="SSD"/>
    <property type="match status" value="1"/>
</dbReference>
<dbReference type="Pfam" id="PF00368">
    <property type="entry name" value="HMG-CoA_red"/>
    <property type="match status" value="1"/>
</dbReference>
<dbReference type="InterPro" id="IPR009029">
    <property type="entry name" value="HMG_CoA_Rdtase_sub-bd_dom_sf"/>
</dbReference>
<dbReference type="InterPro" id="IPR023074">
    <property type="entry name" value="HMG_CoA_Rdtase_cat_sf"/>
</dbReference>
<evidence type="ECO:0000256" key="14">
    <source>
        <dbReference type="SAM" id="Phobius"/>
    </source>
</evidence>
<keyword evidence="8" id="KW-0521">NADP</keyword>
<dbReference type="InterPro" id="IPR000731">
    <property type="entry name" value="SSD"/>
</dbReference>
<dbReference type="InterPro" id="IPR004554">
    <property type="entry name" value="HMG_CoA_Rdtase_eu_arc"/>
</dbReference>
<evidence type="ECO:0000313" key="17">
    <source>
        <dbReference type="Proteomes" id="UP000215902"/>
    </source>
</evidence>
<feature type="non-terminal residue" evidence="16">
    <location>
        <position position="1"/>
    </location>
</feature>
<comment type="similarity">
    <text evidence="3">Belongs to the HMG-CoA reductase family.</text>
</comment>
<reference evidence="16 17" key="1">
    <citation type="submission" date="2017-06" db="EMBL/GenBank/DDBJ databases">
        <title>A platform for efficient transgenesis in Macrostomum lignano, a flatworm model organism for stem cell research.</title>
        <authorList>
            <person name="Berezikov E."/>
        </authorList>
    </citation>
    <scope>NUCLEOTIDE SEQUENCE [LARGE SCALE GENOMIC DNA]</scope>
    <source>
        <strain evidence="16">DV1</strain>
        <tissue evidence="16">Whole organism</tissue>
    </source>
</reference>
<accession>A0A267GEH7</accession>
<feature type="transmembrane region" description="Helical" evidence="14">
    <location>
        <begin position="98"/>
        <end position="115"/>
    </location>
</feature>
<evidence type="ECO:0000313" key="16">
    <source>
        <dbReference type="EMBL" id="PAA84431.1"/>
    </source>
</evidence>
<dbReference type="AlphaFoldDB" id="A0A267GEH7"/>
<dbReference type="STRING" id="282301.A0A267GEH7"/>
<keyword evidence="10" id="KW-0560">Oxidoreductase</keyword>
<feature type="domain" description="SSD" evidence="15">
    <location>
        <begin position="97"/>
        <end position="273"/>
    </location>
</feature>
<comment type="subcellular location">
    <subcellularLocation>
        <location evidence="1">Endoplasmic reticulum membrane</location>
        <topology evidence="1">Multi-pass membrane protein</topology>
    </subcellularLocation>
</comment>
<keyword evidence="11 14" id="KW-0472">Membrane</keyword>
<evidence type="ECO:0000259" key="15">
    <source>
        <dbReference type="PROSITE" id="PS50156"/>
    </source>
</evidence>
<feature type="transmembrane region" description="Helical" evidence="14">
    <location>
        <begin position="253"/>
        <end position="275"/>
    </location>
</feature>
<keyword evidence="9 14" id="KW-1133">Transmembrane helix</keyword>
<dbReference type="EC" id="1.1.1.34" evidence="4"/>
<evidence type="ECO:0000256" key="13">
    <source>
        <dbReference type="SAM" id="MobiDB-lite"/>
    </source>
</evidence>
<sequence>DIINGRTVAQDTAMLKFASPINQPAAQVSTNHRDDRVSAFSVILARRAGPFWRRHASELTRVGSISALICLAAFLFSVASSTSLIAAKSDDSADAAKMFLVGCLKLIALARLYEACCRLSRLGANRWIGPAAVLTMACCPLFCLRLALPWINNSSSTESSNSNYLCRPTELAAYYVLLLDLNCLFRAAASAAAVGTSDAEDKDSGYSRLDKAIAVPVLSMATGYAIKGAGFFIGGRVAANLSPELRQVCHTMALTLITCACLHLVLLPGYLVRLASSGPPGMRPKFVDAAASYYYQYYGSRKQEIKAMMVAGVLLLQSLGGGAASSVGSDNLIGRLCSWLASPAWDLCLALPYCIYLCIQFAVCEQHPAASQPDSGDCGAIFSAKADGGAVKVGAAIDNSADANIGADKVGAKLIGAAGDVSIGARGGESDANGETREPVQWRKRVLSESSSSGLAPFSRQTQLRQQLSAPAPAPAQRQRSLEEALQLLRRDGGSVAGCLSNADYLNLMQAGHVKPRQLEGLTGCPNRAVELRRLHLAGTLVSAGTVLTHIPFQDYDWKQVTGRCCEEVIGLATLPLGLVGPLLVNGMEHRLPLATTEGCLVASVNRGCAVLRAAGGCRASVYRDGMTRAPLLEFPSAVQAVRCMQFAESEAGQTLAASAFEATSSHCRLRSLACFLSGRRLHLRYCAETGDAMGMNMLSKGAEAAVSSLLSRFPEARLVSLSGNACSDKKPTAVNWILGRGKSVVCETRLPESLVRSTLRVSPASLVALNQAKNLEGSSLAGTVGGFNAHAANLAAAVFIACGQDPAQVVEASQAITCLEVLDDGSGDLYASVTMPCLEVGVVGGGTHLPTQRACLRLVGLPEDQPAACLAQVICAGVLCAEISLLAALANQELVASHMKLNRSKQMHHAPS</sequence>
<dbReference type="Gene3D" id="3.30.70.420">
    <property type="entry name" value="Hydroxymethylglutaryl-CoA reductase, class I/II, NAD/NADP-binding domain"/>
    <property type="match status" value="1"/>
</dbReference>
<evidence type="ECO:0000256" key="9">
    <source>
        <dbReference type="ARBA" id="ARBA00022989"/>
    </source>
</evidence>
<dbReference type="InterPro" id="IPR023282">
    <property type="entry name" value="HMG_CoA_Rdtase_N"/>
</dbReference>